<evidence type="ECO:0000313" key="4">
    <source>
        <dbReference type="Proteomes" id="UP000304912"/>
    </source>
</evidence>
<evidence type="ECO:0000256" key="1">
    <source>
        <dbReference type="SAM" id="Coils"/>
    </source>
</evidence>
<dbReference type="OrthoDB" id="7056878at2"/>
<feature type="transmembrane region" description="Helical" evidence="2">
    <location>
        <begin position="12"/>
        <end position="32"/>
    </location>
</feature>
<dbReference type="Pfam" id="PF20567">
    <property type="entry name" value="DUF6776"/>
    <property type="match status" value="1"/>
</dbReference>
<keyword evidence="4" id="KW-1185">Reference proteome</keyword>
<reference evidence="3 4" key="1">
    <citation type="submission" date="2019-04" db="EMBL/GenBank/DDBJ databases">
        <title>Salinimonas iocasae sp. nov., a halophilic bacterium isolated from the outer tube casing of tubeworms in Okinawa Trough.</title>
        <authorList>
            <person name="Zhang H."/>
            <person name="Wang H."/>
            <person name="Li C."/>
        </authorList>
    </citation>
    <scope>NUCLEOTIDE SEQUENCE [LARGE SCALE GENOMIC DNA]</scope>
    <source>
        <strain evidence="3 4">KX18D6</strain>
    </source>
</reference>
<dbReference type="AlphaFoldDB" id="A0A5B7YAL0"/>
<keyword evidence="1" id="KW-0175">Coiled coil</keyword>
<dbReference type="RefSeq" id="WP_139755430.1">
    <property type="nucleotide sequence ID" value="NZ_CP039852.1"/>
</dbReference>
<keyword evidence="2" id="KW-1133">Transmembrane helix</keyword>
<dbReference type="KEGG" id="salk:FBQ74_03975"/>
<name>A0A5B7YAL0_9ALTE</name>
<protein>
    <submittedName>
        <fullName evidence="3">Uncharacterized protein</fullName>
    </submittedName>
</protein>
<dbReference type="InterPro" id="IPR046703">
    <property type="entry name" value="DUF6776"/>
</dbReference>
<proteinExistence type="predicted"/>
<dbReference type="Proteomes" id="UP000304912">
    <property type="component" value="Chromosome"/>
</dbReference>
<keyword evidence="2" id="KW-0472">Membrane</keyword>
<organism evidence="3 4">
    <name type="scientific">Salinimonas iocasae</name>
    <dbReference type="NCBI Taxonomy" id="2572577"/>
    <lineage>
        <taxon>Bacteria</taxon>
        <taxon>Pseudomonadati</taxon>
        <taxon>Pseudomonadota</taxon>
        <taxon>Gammaproteobacteria</taxon>
        <taxon>Alteromonadales</taxon>
        <taxon>Alteromonadaceae</taxon>
        <taxon>Alteromonas/Salinimonas group</taxon>
        <taxon>Salinimonas</taxon>
    </lineage>
</organism>
<keyword evidence="2" id="KW-0812">Transmembrane</keyword>
<evidence type="ECO:0000256" key="2">
    <source>
        <dbReference type="SAM" id="Phobius"/>
    </source>
</evidence>
<gene>
    <name evidence="3" type="ORF">FBQ74_03975</name>
</gene>
<accession>A0A5B7YAL0</accession>
<sequence>MKINITSLSRPWRVLIGAGILLLTFTIGVKWGEVSDENRALSLENAQSTLISLRQENADLLRQTHQLETRFALLEMEHSALQDSYGQSLNDVADLQETVAFYQNVVAPEKVNDGLVVDGLALEALKQLGKFRLQFVLMQNFARRAVVKGDMQICIEGQQGGASKILCPGTSHILPDGPLKYRFKFFQAVTLAISLPEGFTPQALTFTTDVYRYTTKRQDFSWVVDWTEALSGAAISNG</sequence>
<dbReference type="EMBL" id="CP039852">
    <property type="protein sequence ID" value="QCZ92681.1"/>
    <property type="molecule type" value="Genomic_DNA"/>
</dbReference>
<evidence type="ECO:0000313" key="3">
    <source>
        <dbReference type="EMBL" id="QCZ92681.1"/>
    </source>
</evidence>
<feature type="coiled-coil region" evidence="1">
    <location>
        <begin position="43"/>
        <end position="70"/>
    </location>
</feature>